<evidence type="ECO:0000256" key="4">
    <source>
        <dbReference type="ARBA" id="ARBA00022692"/>
    </source>
</evidence>
<keyword evidence="7 9" id="KW-0472">Membrane</keyword>
<dbReference type="Proteomes" id="UP000030747">
    <property type="component" value="Unassembled WGS sequence"/>
</dbReference>
<dbReference type="AlphaFoldDB" id="U6L9W5"/>
<feature type="compositionally biased region" description="Pro residues" evidence="8">
    <location>
        <begin position="27"/>
        <end position="37"/>
    </location>
</feature>
<dbReference type="PANTHER" id="PTHR20772:SF2">
    <property type="entry name" value="PROTEIN FMP42"/>
    <property type="match status" value="1"/>
</dbReference>
<feature type="region of interest" description="Disordered" evidence="8">
    <location>
        <begin position="1"/>
        <end position="83"/>
    </location>
</feature>
<dbReference type="OMA" id="WASENES"/>
<proteinExistence type="inferred from homology"/>
<sequence length="667" mass="70243">MRTLSVGAGAVGTPGAPAARVPQGSSPGPPRPPPAPPAGGVSPQAMVSGGPPGAPRGPPGAARGPPRGPARSHGRAARGAGEERGWSRVSQLLLRSRGLLLPSVEHPAAAQATPFRLNRYLLLGVYMLYTLLTSCVYFGWGPLSSMLYRAGVSLWLCSTEEQSEAELSEQPVCRAQDTSVQNLFTICYASHFIVSAAAGLLVDTAGPKVTALLGQTLNICGWVFLGASNASFRAVVPAFVLIGAGSDLCFIPVLCIANLFPGSVGFALTALGVASSLSFAVPLVLRAVQTAGVSFRWVCWGYAVLGPCFCFIIVSLFVPLGGFIQVDMFVLVRSPPRRPNLPAAASPEAPRRRSCSPEAEARAVALASSAPTSSSSSNSSSGRSSRSSRGSSSSRSRSVSFVSPIPDVDELSSVTDDSFFKPFHREALTLLYVGVCLYFGVCSIAINYYQQAANQFLLEDAREALSIAIPLSTLPTLFLGRLADFVPIVYIMLVVNTAGALSYGLAISRGLVGDMVSVCCFSVYISMFSSQVYIYIKDMFTSVNYGRLVGVASMVGGFLSLLSNELYKHYTDVPDTAAAEAVMWGVFGTVCGAYLLLLPMLVLSKKRYPYSHGGDLVELVAVARARTRARSRSNSNAAPAHKARNASSSNSSSNNSNSRGATTRKPT</sequence>
<evidence type="ECO:0000256" key="3">
    <source>
        <dbReference type="ARBA" id="ARBA00022448"/>
    </source>
</evidence>
<name>U6L9W5_EIMTE</name>
<dbReference type="SUPFAM" id="SSF103473">
    <property type="entry name" value="MFS general substrate transporter"/>
    <property type="match status" value="1"/>
</dbReference>
<dbReference type="GeneID" id="25253208"/>
<evidence type="ECO:0000256" key="5">
    <source>
        <dbReference type="ARBA" id="ARBA00022970"/>
    </source>
</evidence>
<dbReference type="OrthoDB" id="330047at2759"/>
<reference evidence="10" key="1">
    <citation type="submission" date="2013-10" db="EMBL/GenBank/DDBJ databases">
        <title>Genomic analysis of the causative agents of coccidiosis in chickens.</title>
        <authorList>
            <person name="Reid A.J."/>
            <person name="Blake D."/>
            <person name="Billington K."/>
            <person name="Browne H."/>
            <person name="Dunn M."/>
            <person name="Hung S."/>
            <person name="Kawahara F."/>
            <person name="Miranda-Saavedra D."/>
            <person name="Mourier T."/>
            <person name="Nagra H."/>
            <person name="Otto T.D."/>
            <person name="Rawlings N."/>
            <person name="Sanchez A."/>
            <person name="Sanders M."/>
            <person name="Subramaniam C."/>
            <person name="Tay Y."/>
            <person name="Dear P."/>
            <person name="Doerig C."/>
            <person name="Gruber A."/>
            <person name="Parkinson J."/>
            <person name="Shirley M."/>
            <person name="Wan K.L."/>
            <person name="Berriman M."/>
            <person name="Tomley F."/>
            <person name="Pain A."/>
        </authorList>
    </citation>
    <scope>NUCLEOTIDE SEQUENCE [LARGE SCALE GENOMIC DNA]</scope>
    <source>
        <strain evidence="10">Houghton</strain>
    </source>
</reference>
<evidence type="ECO:0000313" key="10">
    <source>
        <dbReference type="EMBL" id="CDJ45364.1"/>
    </source>
</evidence>
<dbReference type="InterPro" id="IPR052599">
    <property type="entry name" value="SLC43A_AATransporter"/>
</dbReference>
<feature type="compositionally biased region" description="Low complexity" evidence="8">
    <location>
        <begin position="59"/>
        <end position="69"/>
    </location>
</feature>
<comment type="similarity">
    <text evidence="2">Belongs to the SLC43A transporter (TC 2.A.1.44) family.</text>
</comment>
<keyword evidence="4 9" id="KW-0812">Transmembrane</keyword>
<evidence type="ECO:0000256" key="6">
    <source>
        <dbReference type="ARBA" id="ARBA00022989"/>
    </source>
</evidence>
<feature type="transmembrane region" description="Helical" evidence="9">
    <location>
        <begin position="234"/>
        <end position="260"/>
    </location>
</feature>
<comment type="subcellular location">
    <subcellularLocation>
        <location evidence="1">Membrane</location>
        <topology evidence="1">Multi-pass membrane protein</topology>
    </subcellularLocation>
</comment>
<dbReference type="InterPro" id="IPR036259">
    <property type="entry name" value="MFS_trans_sf"/>
</dbReference>
<organism evidence="10 11">
    <name type="scientific">Eimeria tenella</name>
    <name type="common">Coccidian parasite</name>
    <dbReference type="NCBI Taxonomy" id="5802"/>
    <lineage>
        <taxon>Eukaryota</taxon>
        <taxon>Sar</taxon>
        <taxon>Alveolata</taxon>
        <taxon>Apicomplexa</taxon>
        <taxon>Conoidasida</taxon>
        <taxon>Coccidia</taxon>
        <taxon>Eucoccidiorida</taxon>
        <taxon>Eimeriorina</taxon>
        <taxon>Eimeriidae</taxon>
        <taxon>Eimeria</taxon>
    </lineage>
</organism>
<feature type="compositionally biased region" description="Low complexity" evidence="8">
    <location>
        <begin position="647"/>
        <end position="658"/>
    </location>
</feature>
<feature type="region of interest" description="Disordered" evidence="8">
    <location>
        <begin position="366"/>
        <end position="400"/>
    </location>
</feature>
<dbReference type="Gene3D" id="1.20.1250.20">
    <property type="entry name" value="MFS general substrate transporter like domains"/>
    <property type="match status" value="1"/>
</dbReference>
<dbReference type="GO" id="GO:0016020">
    <property type="term" value="C:membrane"/>
    <property type="evidence" value="ECO:0007669"/>
    <property type="project" value="UniProtKB-SubCell"/>
</dbReference>
<evidence type="ECO:0000256" key="1">
    <source>
        <dbReference type="ARBA" id="ARBA00004141"/>
    </source>
</evidence>
<feature type="transmembrane region" description="Helical" evidence="9">
    <location>
        <begin position="515"/>
        <end position="536"/>
    </location>
</feature>
<feature type="compositionally biased region" description="Low complexity" evidence="8">
    <location>
        <begin position="1"/>
        <end position="26"/>
    </location>
</feature>
<evidence type="ECO:0000256" key="7">
    <source>
        <dbReference type="ARBA" id="ARBA00023136"/>
    </source>
</evidence>
<keyword evidence="5" id="KW-0029">Amino-acid transport</keyword>
<evidence type="ECO:0000256" key="9">
    <source>
        <dbReference type="SAM" id="Phobius"/>
    </source>
</evidence>
<dbReference type="EMBL" id="HG678175">
    <property type="protein sequence ID" value="CDJ45364.1"/>
    <property type="molecule type" value="Genomic_DNA"/>
</dbReference>
<evidence type="ECO:0000256" key="8">
    <source>
        <dbReference type="SAM" id="MobiDB-lite"/>
    </source>
</evidence>
<feature type="transmembrane region" description="Helical" evidence="9">
    <location>
        <begin position="427"/>
        <end position="449"/>
    </location>
</feature>
<feature type="transmembrane region" description="Helical" evidence="9">
    <location>
        <begin position="120"/>
        <end position="140"/>
    </location>
</feature>
<feature type="compositionally biased region" description="Low complexity" evidence="8">
    <location>
        <begin position="38"/>
        <end position="49"/>
    </location>
</feature>
<keyword evidence="6 9" id="KW-1133">Transmembrane helix</keyword>
<feature type="region of interest" description="Disordered" evidence="8">
    <location>
        <begin position="630"/>
        <end position="667"/>
    </location>
</feature>
<accession>U6L9W5</accession>
<reference evidence="10" key="2">
    <citation type="submission" date="2013-10" db="EMBL/GenBank/DDBJ databases">
        <authorList>
            <person name="Aslett M."/>
        </authorList>
    </citation>
    <scope>NUCLEOTIDE SEQUENCE [LARGE SCALE GENOMIC DNA]</scope>
    <source>
        <strain evidence="10">Houghton</strain>
    </source>
</reference>
<keyword evidence="11" id="KW-1185">Reference proteome</keyword>
<protein>
    <submittedName>
        <fullName evidence="10">Transporter, major facilitator family domain containing protein, putative</fullName>
    </submittedName>
</protein>
<feature type="transmembrane region" description="Helical" evidence="9">
    <location>
        <begin position="297"/>
        <end position="324"/>
    </location>
</feature>
<dbReference type="PANTHER" id="PTHR20772">
    <property type="entry name" value="PROTEIN FMP42"/>
    <property type="match status" value="1"/>
</dbReference>
<feature type="transmembrane region" description="Helical" evidence="9">
    <location>
        <begin position="543"/>
        <end position="562"/>
    </location>
</feature>
<evidence type="ECO:0000313" key="11">
    <source>
        <dbReference type="Proteomes" id="UP000030747"/>
    </source>
</evidence>
<dbReference type="GO" id="GO:0006865">
    <property type="term" value="P:amino acid transport"/>
    <property type="evidence" value="ECO:0007669"/>
    <property type="project" value="UniProtKB-KW"/>
</dbReference>
<evidence type="ECO:0000256" key="2">
    <source>
        <dbReference type="ARBA" id="ARBA00006595"/>
    </source>
</evidence>
<feature type="transmembrane region" description="Helical" evidence="9">
    <location>
        <begin position="208"/>
        <end position="227"/>
    </location>
</feature>
<dbReference type="VEuPathDB" id="ToxoDB:ETH_00020400"/>
<dbReference type="VEuPathDB" id="ToxoDB:ETH2_1137800"/>
<keyword evidence="3" id="KW-0813">Transport</keyword>
<feature type="transmembrane region" description="Helical" evidence="9">
    <location>
        <begin position="582"/>
        <end position="603"/>
    </location>
</feature>
<feature type="transmembrane region" description="Helical" evidence="9">
    <location>
        <begin position="266"/>
        <end position="285"/>
    </location>
</feature>
<feature type="transmembrane region" description="Helical" evidence="9">
    <location>
        <begin position="482"/>
        <end position="503"/>
    </location>
</feature>
<dbReference type="RefSeq" id="XP_013236110.1">
    <property type="nucleotide sequence ID" value="XM_013380656.1"/>
</dbReference>
<gene>
    <name evidence="10" type="ORF">ETH_00020400</name>
</gene>